<evidence type="ECO:0000313" key="2">
    <source>
        <dbReference type="EMBL" id="RNF19356.1"/>
    </source>
</evidence>
<accession>A0A3R7P8R3</accession>
<evidence type="ECO:0000313" key="3">
    <source>
        <dbReference type="Proteomes" id="UP000284403"/>
    </source>
</evidence>
<dbReference type="AlphaFoldDB" id="A0A3R7P8R3"/>
<sequence>MTPPVSVHGDHDAPPPNANNATLRPALRNLPLPQSPHPRKRNNREQKEKQGSHRSPPHHYEQSPLLPQPQRTIIILSLFVPSASALFHHPPHTASGIPMGQMNIRLVISK</sequence>
<proteinExistence type="predicted"/>
<evidence type="ECO:0000256" key="1">
    <source>
        <dbReference type="SAM" id="MobiDB-lite"/>
    </source>
</evidence>
<comment type="caution">
    <text evidence="2">The sequence shown here is derived from an EMBL/GenBank/DDBJ whole genome shotgun (WGS) entry which is preliminary data.</text>
</comment>
<gene>
    <name evidence="2" type="ORF">Tco025E_04167</name>
</gene>
<feature type="region of interest" description="Disordered" evidence="1">
    <location>
        <begin position="1"/>
        <end position="67"/>
    </location>
</feature>
<name>A0A3R7P8R3_9TRYP</name>
<keyword evidence="3" id="KW-1185">Reference proteome</keyword>
<reference evidence="2 3" key="1">
    <citation type="journal article" date="2018" name="BMC Genomics">
        <title>Genomic comparison of Trypanosoma conorhini and Trypanosoma rangeli to Trypanosoma cruzi strains of high and low virulence.</title>
        <authorList>
            <person name="Bradwell K.R."/>
            <person name="Koparde V.N."/>
            <person name="Matveyev A.V."/>
            <person name="Serrano M.G."/>
            <person name="Alves J.M."/>
            <person name="Parikh H."/>
            <person name="Huang B."/>
            <person name="Lee V."/>
            <person name="Espinosa-Alvarez O."/>
            <person name="Ortiz P.A."/>
            <person name="Costa-Martins A.G."/>
            <person name="Teixeira M.M."/>
            <person name="Buck G.A."/>
        </authorList>
    </citation>
    <scope>NUCLEOTIDE SEQUENCE [LARGE SCALE GENOMIC DNA]</scope>
    <source>
        <strain evidence="2 3">025E</strain>
    </source>
</reference>
<organism evidence="2 3">
    <name type="scientific">Trypanosoma conorhini</name>
    <dbReference type="NCBI Taxonomy" id="83891"/>
    <lineage>
        <taxon>Eukaryota</taxon>
        <taxon>Discoba</taxon>
        <taxon>Euglenozoa</taxon>
        <taxon>Kinetoplastea</taxon>
        <taxon>Metakinetoplastina</taxon>
        <taxon>Trypanosomatida</taxon>
        <taxon>Trypanosomatidae</taxon>
        <taxon>Trypanosoma</taxon>
    </lineage>
</organism>
<dbReference type="EMBL" id="MKKU01000208">
    <property type="protein sequence ID" value="RNF19356.1"/>
    <property type="molecule type" value="Genomic_DNA"/>
</dbReference>
<protein>
    <submittedName>
        <fullName evidence="2">Uncharacterized protein</fullName>
    </submittedName>
</protein>
<dbReference type="GeneID" id="40317778"/>
<dbReference type="Proteomes" id="UP000284403">
    <property type="component" value="Unassembled WGS sequence"/>
</dbReference>
<dbReference type="RefSeq" id="XP_029228808.1">
    <property type="nucleotide sequence ID" value="XM_029371079.1"/>
</dbReference>